<protein>
    <recommendedName>
        <fullName evidence="3">Deoxyribose-phosphate aldolase</fullName>
    </recommendedName>
</protein>
<accession>A0A937AI51</accession>
<dbReference type="AlphaFoldDB" id="A0A937AI51"/>
<evidence type="ECO:0008006" key="3">
    <source>
        <dbReference type="Google" id="ProtNLM"/>
    </source>
</evidence>
<evidence type="ECO:0000313" key="2">
    <source>
        <dbReference type="Proteomes" id="UP000642920"/>
    </source>
</evidence>
<name>A0A937AI51_9BACT</name>
<proteinExistence type="predicted"/>
<comment type="caution">
    <text evidence="1">The sequence shown here is derived from an EMBL/GenBank/DDBJ whole genome shotgun (WGS) entry which is preliminary data.</text>
</comment>
<keyword evidence="2" id="KW-1185">Reference proteome</keyword>
<dbReference type="Pfam" id="PF20113">
    <property type="entry name" value="DUF6503"/>
    <property type="match status" value="1"/>
</dbReference>
<dbReference type="RefSeq" id="WP_201923854.1">
    <property type="nucleotide sequence ID" value="NZ_JAERQG010000004.1"/>
</dbReference>
<evidence type="ECO:0000313" key="1">
    <source>
        <dbReference type="EMBL" id="MBL0766859.1"/>
    </source>
</evidence>
<dbReference type="Proteomes" id="UP000642920">
    <property type="component" value="Unassembled WGS sequence"/>
</dbReference>
<gene>
    <name evidence="1" type="ORF">JKP34_16440</name>
</gene>
<dbReference type="InterPro" id="IPR045444">
    <property type="entry name" value="DUF6503"/>
</dbReference>
<reference evidence="1" key="1">
    <citation type="submission" date="2021-01" db="EMBL/GenBank/DDBJ databases">
        <title>Marivirga sp. nov., isolated from intertidal surface sediments.</title>
        <authorList>
            <person name="Zhang M."/>
        </authorList>
    </citation>
    <scope>NUCLEOTIDE SEQUENCE</scope>
    <source>
        <strain evidence="1">SM1354</strain>
    </source>
</reference>
<dbReference type="PROSITE" id="PS51257">
    <property type="entry name" value="PROKAR_LIPOPROTEIN"/>
    <property type="match status" value="1"/>
</dbReference>
<organism evidence="1 2">
    <name type="scientific">Marivirga atlantica</name>
    <dbReference type="NCBI Taxonomy" id="1548457"/>
    <lineage>
        <taxon>Bacteria</taxon>
        <taxon>Pseudomonadati</taxon>
        <taxon>Bacteroidota</taxon>
        <taxon>Cytophagia</taxon>
        <taxon>Cytophagales</taxon>
        <taxon>Marivirgaceae</taxon>
        <taxon>Marivirga</taxon>
    </lineage>
</organism>
<dbReference type="EMBL" id="JAERQG010000004">
    <property type="protein sequence ID" value="MBL0766859.1"/>
    <property type="molecule type" value="Genomic_DNA"/>
</dbReference>
<sequence length="241" mass="27980">MKNYLLFISCLLIFSCNEEKESADSIIKNAIEYHGGAAYDSVNVEFQFRDKRYQITQNHGNFKYKRVFVDSLENVLLDILTNNGLIRHYNDSLVELSAKDSSAYANSVNSVQYFAMLPQPLSDPAVIASRKKDVSIKQKEYYSIEVKFSENNGGEDFEDIFMYWFDKEDYSMDYLAYQYNTDGGGVRFREAYNSRVIDDIIFQDYNNFKASIGTPLIELPTLFEQNKLELLSKIELEFIND</sequence>